<dbReference type="OrthoDB" id="61370at2759"/>
<dbReference type="RefSeq" id="XP_033670176.1">
    <property type="nucleotide sequence ID" value="XM_033816328.1"/>
</dbReference>
<accession>A0A6A6CPR8</accession>
<protein>
    <recommendedName>
        <fullName evidence="4">MARVEL domain-containing protein</fullName>
    </recommendedName>
</protein>
<dbReference type="PROSITE" id="PS51257">
    <property type="entry name" value="PROKAR_LIPOPROTEIN"/>
    <property type="match status" value="1"/>
</dbReference>
<feature type="transmembrane region" description="Helical" evidence="1">
    <location>
        <begin position="5"/>
        <end position="27"/>
    </location>
</feature>
<evidence type="ECO:0008006" key="4">
    <source>
        <dbReference type="Google" id="ProtNLM"/>
    </source>
</evidence>
<sequence length="192" mass="21066">MTRRIVYGVSLWIFLGAAACTIAAIALPNWVSYTAPTTHHPIRLTYGLHKRCSSITGECTKFPDDCVGDQRDFCSVWRSTGFFMNFSVVLELAVLVAYITILVGGRATRESGWKVLAGLLGVVAVGECIAMSLVAHLYENDSRFFVGWELDKSFVLCSVSWSVLAINALGVVLAAFILPPEDDYEPIPEPRS</sequence>
<evidence type="ECO:0000313" key="3">
    <source>
        <dbReference type="Proteomes" id="UP000799537"/>
    </source>
</evidence>
<proteinExistence type="predicted"/>
<feature type="transmembrane region" description="Helical" evidence="1">
    <location>
        <begin position="158"/>
        <end position="178"/>
    </location>
</feature>
<keyword evidence="1" id="KW-1133">Transmembrane helix</keyword>
<evidence type="ECO:0000313" key="2">
    <source>
        <dbReference type="EMBL" id="KAF2169287.1"/>
    </source>
</evidence>
<dbReference type="EMBL" id="ML993588">
    <property type="protein sequence ID" value="KAF2169287.1"/>
    <property type="molecule type" value="Genomic_DNA"/>
</dbReference>
<dbReference type="GeneID" id="54569600"/>
<feature type="transmembrane region" description="Helical" evidence="1">
    <location>
        <begin position="82"/>
        <end position="103"/>
    </location>
</feature>
<dbReference type="AlphaFoldDB" id="A0A6A6CPR8"/>
<gene>
    <name evidence="2" type="ORF">M409DRAFT_65003</name>
</gene>
<feature type="transmembrane region" description="Helical" evidence="1">
    <location>
        <begin position="115"/>
        <end position="138"/>
    </location>
</feature>
<evidence type="ECO:0000256" key="1">
    <source>
        <dbReference type="SAM" id="Phobius"/>
    </source>
</evidence>
<dbReference type="Proteomes" id="UP000799537">
    <property type="component" value="Unassembled WGS sequence"/>
</dbReference>
<keyword evidence="3" id="KW-1185">Reference proteome</keyword>
<keyword evidence="1" id="KW-0472">Membrane</keyword>
<organism evidence="2 3">
    <name type="scientific">Zasmidium cellare ATCC 36951</name>
    <dbReference type="NCBI Taxonomy" id="1080233"/>
    <lineage>
        <taxon>Eukaryota</taxon>
        <taxon>Fungi</taxon>
        <taxon>Dikarya</taxon>
        <taxon>Ascomycota</taxon>
        <taxon>Pezizomycotina</taxon>
        <taxon>Dothideomycetes</taxon>
        <taxon>Dothideomycetidae</taxon>
        <taxon>Mycosphaerellales</taxon>
        <taxon>Mycosphaerellaceae</taxon>
        <taxon>Zasmidium</taxon>
    </lineage>
</organism>
<reference evidence="2" key="1">
    <citation type="journal article" date="2020" name="Stud. Mycol.">
        <title>101 Dothideomycetes genomes: a test case for predicting lifestyles and emergence of pathogens.</title>
        <authorList>
            <person name="Haridas S."/>
            <person name="Albert R."/>
            <person name="Binder M."/>
            <person name="Bloem J."/>
            <person name="Labutti K."/>
            <person name="Salamov A."/>
            <person name="Andreopoulos B."/>
            <person name="Baker S."/>
            <person name="Barry K."/>
            <person name="Bills G."/>
            <person name="Bluhm B."/>
            <person name="Cannon C."/>
            <person name="Castanera R."/>
            <person name="Culley D."/>
            <person name="Daum C."/>
            <person name="Ezra D."/>
            <person name="Gonzalez J."/>
            <person name="Henrissat B."/>
            <person name="Kuo A."/>
            <person name="Liang C."/>
            <person name="Lipzen A."/>
            <person name="Lutzoni F."/>
            <person name="Magnuson J."/>
            <person name="Mondo S."/>
            <person name="Nolan M."/>
            <person name="Ohm R."/>
            <person name="Pangilinan J."/>
            <person name="Park H.-J."/>
            <person name="Ramirez L."/>
            <person name="Alfaro M."/>
            <person name="Sun H."/>
            <person name="Tritt A."/>
            <person name="Yoshinaga Y."/>
            <person name="Zwiers L.-H."/>
            <person name="Turgeon B."/>
            <person name="Goodwin S."/>
            <person name="Spatafora J."/>
            <person name="Crous P."/>
            <person name="Grigoriev I."/>
        </authorList>
    </citation>
    <scope>NUCLEOTIDE SEQUENCE</scope>
    <source>
        <strain evidence="2">ATCC 36951</strain>
    </source>
</reference>
<name>A0A6A6CPR8_ZASCE</name>
<keyword evidence="1" id="KW-0812">Transmembrane</keyword>